<keyword evidence="3" id="KW-0547">Nucleotide-binding</keyword>
<evidence type="ECO:0000256" key="9">
    <source>
        <dbReference type="SAM" id="MobiDB-lite"/>
    </source>
</evidence>
<evidence type="ECO:0000256" key="6">
    <source>
        <dbReference type="ARBA" id="ARBA00022833"/>
    </source>
</evidence>
<dbReference type="SUPFAM" id="SSF52540">
    <property type="entry name" value="P-loop containing nucleoside triphosphate hydrolases"/>
    <property type="match status" value="2"/>
</dbReference>
<keyword evidence="7" id="KW-0067">ATP-binding</keyword>
<evidence type="ECO:0000313" key="12">
    <source>
        <dbReference type="Proteomes" id="UP000283530"/>
    </source>
</evidence>
<gene>
    <name evidence="11" type="ORF">CKAN_00442100</name>
</gene>
<evidence type="ECO:0000256" key="5">
    <source>
        <dbReference type="ARBA" id="ARBA00022806"/>
    </source>
</evidence>
<dbReference type="Gene3D" id="3.30.70.2330">
    <property type="match status" value="1"/>
</dbReference>
<dbReference type="SMART" id="SM00487">
    <property type="entry name" value="DEXDc"/>
    <property type="match status" value="1"/>
</dbReference>
<sequence>MVFFGTLCKTLEDSAFSSLLPLSMPMEDPQLQQSEEEEEEEAASSQISSPPPSSSSSSPSDDLFLAGFVIADVVGLRHYSGTVSGREPVGLVRDPYDPNAIKVFNTRTQQVGHIECSAAAVLSPLINSGLITVEGIVLEPSHGRSPFKLPCQIHIFTPPNSMETLRLLISEGGLQVISHSDPSFAALSEAVTVKKKDPKKDIRNLDKIFAAAGAGENGGKKRKVVEPPKDIISSELFLHQKEALAWLIERENSCDLPPFWTASNEFAGFYVNVLTNFQTEERPELQGGIFADDMGLGKTLTLLSLIATNRPGSVVPPFIEINDEEKVPDSDRKNSRPQKSAKRVVGAGGKRKTDVIDDDALEDRVEGIQNSEEELAISKRKKSQVEKLGNGIAASWKKKCKIDDDSGDIGPRLTLIVCPKTVLSTWISELDEHTVPGFLKVYLYYGERTANVKELQMYDIVLTTYSTLSAEKSFQESPIKKIEWWRIILDEAHAIRNVTAQQSAAVIGLKGKRRWAVTGTPIQNGSFDLFSLMAFLRFQPFSIKSYWQSLVQRPLNQGSASGLSRLQALMRTISLRRTKDLQIGNKSLIGIPPKTVETCFVELSAEEREQYDRMETDAKLAVNEFISADSVMRNYSTVLHMILRLRQICNSMDLCPLDIRSLFPSSSLEAQLFMSKTR</sequence>
<dbReference type="Pfam" id="PF00176">
    <property type="entry name" value="SNF2-rel_dom"/>
    <property type="match status" value="1"/>
</dbReference>
<dbReference type="GO" id="GO:0006281">
    <property type="term" value="P:DNA repair"/>
    <property type="evidence" value="ECO:0007669"/>
    <property type="project" value="TreeGrafter"/>
</dbReference>
<dbReference type="GO" id="GO:0005634">
    <property type="term" value="C:nucleus"/>
    <property type="evidence" value="ECO:0007669"/>
    <property type="project" value="UniProtKB-SubCell"/>
</dbReference>
<evidence type="ECO:0000313" key="11">
    <source>
        <dbReference type="EMBL" id="RWR76012.1"/>
    </source>
</evidence>
<dbReference type="Proteomes" id="UP000283530">
    <property type="component" value="Unassembled WGS sequence"/>
</dbReference>
<dbReference type="InterPro" id="IPR000330">
    <property type="entry name" value="SNF2_N"/>
</dbReference>
<keyword evidence="12" id="KW-1185">Reference proteome</keyword>
<dbReference type="Gene3D" id="3.40.50.10810">
    <property type="entry name" value="Tandem AAA-ATPase domain"/>
    <property type="match status" value="2"/>
</dbReference>
<dbReference type="STRING" id="337451.A0A3S3MGI9"/>
<dbReference type="InterPro" id="IPR038718">
    <property type="entry name" value="SNF2-like_sf"/>
</dbReference>
<dbReference type="PANTHER" id="PTHR45626">
    <property type="entry name" value="TRANSCRIPTION TERMINATION FACTOR 2-RELATED"/>
    <property type="match status" value="1"/>
</dbReference>
<feature type="region of interest" description="Disordered" evidence="9">
    <location>
        <begin position="28"/>
        <end position="60"/>
    </location>
</feature>
<keyword evidence="6" id="KW-0862">Zinc</keyword>
<evidence type="ECO:0000256" key="8">
    <source>
        <dbReference type="ARBA" id="ARBA00023242"/>
    </source>
</evidence>
<keyword evidence="8" id="KW-0539">Nucleus</keyword>
<dbReference type="InterPro" id="IPR014905">
    <property type="entry name" value="HIRAN"/>
</dbReference>
<dbReference type="GO" id="GO:0008270">
    <property type="term" value="F:zinc ion binding"/>
    <property type="evidence" value="ECO:0007669"/>
    <property type="project" value="InterPro"/>
</dbReference>
<evidence type="ECO:0000256" key="3">
    <source>
        <dbReference type="ARBA" id="ARBA00022741"/>
    </source>
</evidence>
<name>A0A3S3MGI9_9MAGN</name>
<dbReference type="GO" id="GO:0008094">
    <property type="term" value="F:ATP-dependent activity, acting on DNA"/>
    <property type="evidence" value="ECO:0007669"/>
    <property type="project" value="TreeGrafter"/>
</dbReference>
<keyword evidence="5" id="KW-0347">Helicase</keyword>
<dbReference type="PANTHER" id="PTHR45626:SF17">
    <property type="entry name" value="HELICASE-LIKE TRANSCRIPTION FACTOR"/>
    <property type="match status" value="1"/>
</dbReference>
<dbReference type="InterPro" id="IPR050628">
    <property type="entry name" value="SNF2_RAD54_helicase_TF"/>
</dbReference>
<proteinExistence type="predicted"/>
<evidence type="ECO:0000256" key="2">
    <source>
        <dbReference type="ARBA" id="ARBA00022723"/>
    </source>
</evidence>
<keyword evidence="4" id="KW-0378">Hydrolase</keyword>
<accession>A0A3S3MGI9</accession>
<protein>
    <submittedName>
        <fullName evidence="11">Putative SWI/SNF-related matrix-associated actin-dependent regulator of chromatin subfamily A member 3-like protein 1</fullName>
    </submittedName>
</protein>
<reference evidence="11 12" key="1">
    <citation type="journal article" date="2019" name="Nat. Plants">
        <title>Stout camphor tree genome fills gaps in understanding of flowering plant genome evolution.</title>
        <authorList>
            <person name="Chaw S.M."/>
            <person name="Liu Y.C."/>
            <person name="Wu Y.W."/>
            <person name="Wang H.Y."/>
            <person name="Lin C.I."/>
            <person name="Wu C.S."/>
            <person name="Ke H.M."/>
            <person name="Chang L.Y."/>
            <person name="Hsu C.Y."/>
            <person name="Yang H.T."/>
            <person name="Sudianto E."/>
            <person name="Hsu M.H."/>
            <person name="Wu K.P."/>
            <person name="Wang L.N."/>
            <person name="Leebens-Mack J.H."/>
            <person name="Tsai I.J."/>
        </authorList>
    </citation>
    <scope>NUCLEOTIDE SEQUENCE [LARGE SCALE GENOMIC DNA]</scope>
    <source>
        <strain evidence="12">cv. Chaw 1501</strain>
        <tissue evidence="11">Young leaves</tissue>
    </source>
</reference>
<dbReference type="GO" id="GO:0016818">
    <property type="term" value="F:hydrolase activity, acting on acid anhydrides, in phosphorus-containing anhydrides"/>
    <property type="evidence" value="ECO:0007669"/>
    <property type="project" value="InterPro"/>
</dbReference>
<comment type="subcellular location">
    <subcellularLocation>
        <location evidence="1">Nucleus</location>
    </subcellularLocation>
</comment>
<evidence type="ECO:0000256" key="1">
    <source>
        <dbReference type="ARBA" id="ARBA00004123"/>
    </source>
</evidence>
<dbReference type="SMART" id="SM00910">
    <property type="entry name" value="HIRAN"/>
    <property type="match status" value="1"/>
</dbReference>
<keyword evidence="2" id="KW-0479">Metal-binding</keyword>
<evidence type="ECO:0000256" key="4">
    <source>
        <dbReference type="ARBA" id="ARBA00022801"/>
    </source>
</evidence>
<dbReference type="Pfam" id="PF08797">
    <property type="entry name" value="HIRAN"/>
    <property type="match status" value="1"/>
</dbReference>
<dbReference type="GO" id="GO:0003676">
    <property type="term" value="F:nucleic acid binding"/>
    <property type="evidence" value="ECO:0007669"/>
    <property type="project" value="InterPro"/>
</dbReference>
<dbReference type="GO" id="GO:0005524">
    <property type="term" value="F:ATP binding"/>
    <property type="evidence" value="ECO:0007669"/>
    <property type="project" value="UniProtKB-KW"/>
</dbReference>
<dbReference type="AlphaFoldDB" id="A0A3S3MGI9"/>
<dbReference type="InterPro" id="IPR014001">
    <property type="entry name" value="Helicase_ATP-bd"/>
</dbReference>
<organism evidence="11 12">
    <name type="scientific">Cinnamomum micranthum f. kanehirae</name>
    <dbReference type="NCBI Taxonomy" id="337451"/>
    <lineage>
        <taxon>Eukaryota</taxon>
        <taxon>Viridiplantae</taxon>
        <taxon>Streptophyta</taxon>
        <taxon>Embryophyta</taxon>
        <taxon>Tracheophyta</taxon>
        <taxon>Spermatophyta</taxon>
        <taxon>Magnoliopsida</taxon>
        <taxon>Magnoliidae</taxon>
        <taxon>Laurales</taxon>
        <taxon>Lauraceae</taxon>
        <taxon>Cinnamomum</taxon>
    </lineage>
</organism>
<dbReference type="EMBL" id="QPKB01000002">
    <property type="protein sequence ID" value="RWR76012.1"/>
    <property type="molecule type" value="Genomic_DNA"/>
</dbReference>
<dbReference type="InterPro" id="IPR027417">
    <property type="entry name" value="P-loop_NTPase"/>
</dbReference>
<dbReference type="OrthoDB" id="448448at2759"/>
<feature type="region of interest" description="Disordered" evidence="9">
    <location>
        <begin position="325"/>
        <end position="350"/>
    </location>
</feature>
<feature type="compositionally biased region" description="Basic and acidic residues" evidence="9">
    <location>
        <begin position="325"/>
        <end position="334"/>
    </location>
</feature>
<comment type="caution">
    <text evidence="11">The sequence shown here is derived from an EMBL/GenBank/DDBJ whole genome shotgun (WGS) entry which is preliminary data.</text>
</comment>
<evidence type="ECO:0000256" key="7">
    <source>
        <dbReference type="ARBA" id="ARBA00022840"/>
    </source>
</evidence>
<evidence type="ECO:0000259" key="10">
    <source>
        <dbReference type="PROSITE" id="PS51192"/>
    </source>
</evidence>
<dbReference type="PROSITE" id="PS51192">
    <property type="entry name" value="HELICASE_ATP_BIND_1"/>
    <property type="match status" value="1"/>
</dbReference>
<dbReference type="GO" id="GO:0004386">
    <property type="term" value="F:helicase activity"/>
    <property type="evidence" value="ECO:0007669"/>
    <property type="project" value="UniProtKB-KW"/>
</dbReference>
<feature type="compositionally biased region" description="Low complexity" evidence="9">
    <location>
        <begin position="43"/>
        <end position="60"/>
    </location>
</feature>
<feature type="domain" description="Helicase ATP-binding" evidence="10">
    <location>
        <begin position="414"/>
        <end position="539"/>
    </location>
</feature>